<dbReference type="InterPro" id="IPR025857">
    <property type="entry name" value="MacB_PCD"/>
</dbReference>
<evidence type="ECO:0000256" key="2">
    <source>
        <dbReference type="ARBA" id="ARBA00022475"/>
    </source>
</evidence>
<comment type="similarity">
    <text evidence="6">Belongs to the ABC-4 integral membrane protein family.</text>
</comment>
<evidence type="ECO:0000256" key="5">
    <source>
        <dbReference type="ARBA" id="ARBA00023136"/>
    </source>
</evidence>
<feature type="transmembrane region" description="Helical" evidence="7">
    <location>
        <begin position="339"/>
        <end position="361"/>
    </location>
</feature>
<protein>
    <submittedName>
        <fullName evidence="10">ABC transporter permease</fullName>
    </submittedName>
</protein>
<dbReference type="Pfam" id="PF12704">
    <property type="entry name" value="MacB_PCD"/>
    <property type="match status" value="1"/>
</dbReference>
<comment type="subcellular location">
    <subcellularLocation>
        <location evidence="1">Cell membrane</location>
        <topology evidence="1">Multi-pass membrane protein</topology>
    </subcellularLocation>
</comment>
<evidence type="ECO:0000259" key="8">
    <source>
        <dbReference type="Pfam" id="PF02687"/>
    </source>
</evidence>
<evidence type="ECO:0000256" key="1">
    <source>
        <dbReference type="ARBA" id="ARBA00004651"/>
    </source>
</evidence>
<name>A0A0A0I778_CLOBO</name>
<dbReference type="PANTHER" id="PTHR30572:SF4">
    <property type="entry name" value="ABC TRANSPORTER PERMEASE YTRF"/>
    <property type="match status" value="1"/>
</dbReference>
<feature type="transmembrane region" description="Helical" evidence="7">
    <location>
        <begin position="246"/>
        <end position="273"/>
    </location>
</feature>
<evidence type="ECO:0000256" key="7">
    <source>
        <dbReference type="SAM" id="Phobius"/>
    </source>
</evidence>
<organism evidence="10 11">
    <name type="scientific">Clostridium botulinum C/D str. DC5</name>
    <dbReference type="NCBI Taxonomy" id="1443128"/>
    <lineage>
        <taxon>Bacteria</taxon>
        <taxon>Bacillati</taxon>
        <taxon>Bacillota</taxon>
        <taxon>Clostridia</taxon>
        <taxon>Eubacteriales</taxon>
        <taxon>Clostridiaceae</taxon>
        <taxon>Clostridium</taxon>
    </lineage>
</organism>
<gene>
    <name evidence="10" type="ORF">Z955_13295</name>
</gene>
<evidence type="ECO:0000313" key="10">
    <source>
        <dbReference type="EMBL" id="KGM96151.1"/>
    </source>
</evidence>
<dbReference type="GO" id="GO:0005886">
    <property type="term" value="C:plasma membrane"/>
    <property type="evidence" value="ECO:0007669"/>
    <property type="project" value="UniProtKB-SubCell"/>
</dbReference>
<dbReference type="PANTHER" id="PTHR30572">
    <property type="entry name" value="MEMBRANE COMPONENT OF TRANSPORTER-RELATED"/>
    <property type="match status" value="1"/>
</dbReference>
<dbReference type="Pfam" id="PF02687">
    <property type="entry name" value="FtsX"/>
    <property type="match status" value="1"/>
</dbReference>
<evidence type="ECO:0000313" key="11">
    <source>
        <dbReference type="Proteomes" id="UP000030014"/>
    </source>
</evidence>
<keyword evidence="4 7" id="KW-1133">Transmembrane helix</keyword>
<keyword evidence="3 7" id="KW-0812">Transmembrane</keyword>
<evidence type="ECO:0000256" key="6">
    <source>
        <dbReference type="ARBA" id="ARBA00038076"/>
    </source>
</evidence>
<feature type="domain" description="MacB-like periplasmic core" evidence="9">
    <location>
        <begin position="120"/>
        <end position="213"/>
    </location>
</feature>
<dbReference type="RefSeq" id="WP_039259918.1">
    <property type="nucleotide sequence ID" value="NZ_JDRY01000084.1"/>
</dbReference>
<dbReference type="GO" id="GO:0022857">
    <property type="term" value="F:transmembrane transporter activity"/>
    <property type="evidence" value="ECO:0007669"/>
    <property type="project" value="TreeGrafter"/>
</dbReference>
<dbReference type="InterPro" id="IPR003838">
    <property type="entry name" value="ABC3_permease_C"/>
</dbReference>
<feature type="domain" description="ABC3 transporter permease C-terminal" evidence="8">
    <location>
        <begin position="250"/>
        <end position="368"/>
    </location>
</feature>
<keyword evidence="5 7" id="KW-0472">Membrane</keyword>
<accession>A0A0A0I778</accession>
<feature type="transmembrane region" description="Helical" evidence="7">
    <location>
        <begin position="12"/>
        <end position="37"/>
    </location>
</feature>
<dbReference type="AlphaFoldDB" id="A0A0A0I778"/>
<evidence type="ECO:0000256" key="4">
    <source>
        <dbReference type="ARBA" id="ARBA00022989"/>
    </source>
</evidence>
<dbReference type="InterPro" id="IPR050250">
    <property type="entry name" value="Macrolide_Exporter_MacB"/>
</dbReference>
<proteinExistence type="inferred from homology"/>
<dbReference type="Proteomes" id="UP000030014">
    <property type="component" value="Unassembled WGS sequence"/>
</dbReference>
<evidence type="ECO:0000256" key="3">
    <source>
        <dbReference type="ARBA" id="ARBA00022692"/>
    </source>
</evidence>
<comment type="caution">
    <text evidence="10">The sequence shown here is derived from an EMBL/GenBank/DDBJ whole genome shotgun (WGS) entry which is preliminary data.</text>
</comment>
<feature type="transmembrane region" description="Helical" evidence="7">
    <location>
        <begin position="296"/>
        <end position="319"/>
    </location>
</feature>
<dbReference type="EMBL" id="JDRY01000084">
    <property type="protein sequence ID" value="KGM96151.1"/>
    <property type="molecule type" value="Genomic_DNA"/>
</dbReference>
<reference evidence="10 11" key="1">
    <citation type="submission" date="2014-01" db="EMBL/GenBank/DDBJ databases">
        <title>Plasmidome dynamics in the species complex Clostridium novyi sensu lato converts strains of independent lineages into distinctly different pathogens.</title>
        <authorList>
            <person name="Skarin H."/>
            <person name="Segerman B."/>
        </authorList>
    </citation>
    <scope>NUCLEOTIDE SEQUENCE [LARGE SCALE GENOMIC DNA]</scope>
    <source>
        <strain evidence="10 11">DC5</strain>
    </source>
</reference>
<keyword evidence="2" id="KW-1003">Cell membrane</keyword>
<evidence type="ECO:0000259" key="9">
    <source>
        <dbReference type="Pfam" id="PF12704"/>
    </source>
</evidence>
<sequence length="376" mass="42935">MFKLISRRIKNNFCYYFLIYIAYFSTLLVVSFSFSFLKCSKDMNIDYTNGKTNHQQLIDIKIKDSNSINYDILSNILKKYSKALSIRVDGLMEDKPVGENIFEVPIQPVIFNETPEWIPKITHGRYLTPDESKSKTKFAVIGKGVELNKISENNYINLGGEKFKVIGTVGKVSNFSNYLGSVFIPLESLPDKMKKNIHTLRIYLLKNNANPENEMNEILNELNKLTNINATPTEVGNDLDQFYSTLAITIFVSCLIVLVSISNILVLVFYLMLKTKKNILISIALGANRKIIWKQIFIELILVSLCATLSALIVGTLLIPFVKNNFTHILNIENIQFNYFNIIITSLITMIMSYLISVISVKKFFRLNLITELKGE</sequence>